<keyword evidence="1" id="KW-0812">Transmembrane</keyword>
<organism evidence="2 3">
    <name type="scientific">Candidatus Parvarchaeum acidiphilum ARMAN-4</name>
    <dbReference type="NCBI Taxonomy" id="662760"/>
    <lineage>
        <taxon>Archaea</taxon>
        <taxon>Candidatus Parvarchaeota</taxon>
        <taxon>Candidatus Parvarchaeum</taxon>
    </lineage>
</organism>
<sequence>MGIKKKLSAILTGAAGAGLLAGGGVEEAKAYTFYDQYNADYNKLWTSYYNVWKNPNSDLRLQYPFLSMFEKAFNSAFNVRFGYLLGDAAPYQNSATVLFALGAATCAASAYLFYKYKKQSKADNPVSKKE</sequence>
<dbReference type="Proteomes" id="UP000009375">
    <property type="component" value="Unassembled WGS sequence"/>
</dbReference>
<dbReference type="EMBL" id="GG730039">
    <property type="protein sequence ID" value="EEZ93279.1"/>
    <property type="molecule type" value="Genomic_DNA"/>
</dbReference>
<accession>D2EEA0</accession>
<keyword evidence="1" id="KW-1133">Transmembrane helix</keyword>
<feature type="transmembrane region" description="Helical" evidence="1">
    <location>
        <begin position="95"/>
        <end position="114"/>
    </location>
</feature>
<name>D2EEA0_PARA4</name>
<keyword evidence="1" id="KW-0472">Membrane</keyword>
<protein>
    <submittedName>
        <fullName evidence="2">Uncharacterized protein</fullName>
    </submittedName>
</protein>
<proteinExistence type="predicted"/>
<evidence type="ECO:0000313" key="3">
    <source>
        <dbReference type="Proteomes" id="UP000009375"/>
    </source>
</evidence>
<evidence type="ECO:0000313" key="2">
    <source>
        <dbReference type="EMBL" id="EEZ93279.1"/>
    </source>
</evidence>
<dbReference type="AlphaFoldDB" id="D2EEA0"/>
<reference evidence="2 3" key="1">
    <citation type="journal article" date="2010" name="Proc. Natl. Acad. Sci. U.S.A.">
        <title>Enigmatic, ultrasmall, uncultivated Archaea.</title>
        <authorList>
            <person name="Baker B.J."/>
            <person name="Comolli L.R."/>
            <person name="Dick G.J."/>
            <person name="Hauser L.J."/>
            <person name="Hyatt D."/>
            <person name="Dill B.D."/>
            <person name="Land M.L."/>
            <person name="Verberkmoes N.C."/>
            <person name="Hettich R.L."/>
            <person name="Banfield J.F."/>
        </authorList>
    </citation>
    <scope>NUCLEOTIDE SEQUENCE [LARGE SCALE GENOMIC DNA]</scope>
</reference>
<evidence type="ECO:0000256" key="1">
    <source>
        <dbReference type="SAM" id="Phobius"/>
    </source>
</evidence>
<gene>
    <name evidence="2" type="ORF">BJBARM4_0033</name>
</gene>